<protein>
    <submittedName>
        <fullName evidence="2">Uncharacterized protein</fullName>
    </submittedName>
</protein>
<evidence type="ECO:0000256" key="1">
    <source>
        <dbReference type="SAM" id="MobiDB-lite"/>
    </source>
</evidence>
<dbReference type="OrthoDB" id="2919534at2759"/>
<reference evidence="3" key="2">
    <citation type="submission" date="2019-10" db="EMBL/GenBank/DDBJ databases">
        <title>A de novo genome assembly of a pear dwarfing rootstock.</title>
        <authorList>
            <person name="Wang F."/>
            <person name="Wang J."/>
            <person name="Li S."/>
            <person name="Zhang Y."/>
            <person name="Fang M."/>
            <person name="Ma L."/>
            <person name="Zhao Y."/>
            <person name="Jiang S."/>
        </authorList>
    </citation>
    <scope>NUCLEOTIDE SEQUENCE [LARGE SCALE GENOMIC DNA]</scope>
</reference>
<feature type="compositionally biased region" description="Basic and acidic residues" evidence="1">
    <location>
        <begin position="22"/>
        <end position="31"/>
    </location>
</feature>
<evidence type="ECO:0000313" key="2">
    <source>
        <dbReference type="EMBL" id="KAB2628975.1"/>
    </source>
</evidence>
<comment type="caution">
    <text evidence="2">The sequence shown here is derived from an EMBL/GenBank/DDBJ whole genome shotgun (WGS) entry which is preliminary data.</text>
</comment>
<reference evidence="2 3" key="1">
    <citation type="submission" date="2019-09" db="EMBL/GenBank/DDBJ databases">
        <authorList>
            <person name="Ou C."/>
        </authorList>
    </citation>
    <scope>NUCLEOTIDE SEQUENCE [LARGE SCALE GENOMIC DNA]</scope>
    <source>
        <strain evidence="2">S2</strain>
        <tissue evidence="2">Leaf</tissue>
    </source>
</reference>
<feature type="region of interest" description="Disordered" evidence="1">
    <location>
        <begin position="89"/>
        <end position="108"/>
    </location>
</feature>
<proteinExistence type="predicted"/>
<organism evidence="2 3">
    <name type="scientific">Pyrus ussuriensis x Pyrus communis</name>
    <dbReference type="NCBI Taxonomy" id="2448454"/>
    <lineage>
        <taxon>Eukaryota</taxon>
        <taxon>Viridiplantae</taxon>
        <taxon>Streptophyta</taxon>
        <taxon>Embryophyta</taxon>
        <taxon>Tracheophyta</taxon>
        <taxon>Spermatophyta</taxon>
        <taxon>Magnoliopsida</taxon>
        <taxon>eudicotyledons</taxon>
        <taxon>Gunneridae</taxon>
        <taxon>Pentapetalae</taxon>
        <taxon>rosids</taxon>
        <taxon>fabids</taxon>
        <taxon>Rosales</taxon>
        <taxon>Rosaceae</taxon>
        <taxon>Amygdaloideae</taxon>
        <taxon>Maleae</taxon>
        <taxon>Pyrus</taxon>
    </lineage>
</organism>
<dbReference type="EMBL" id="SMOL01000148">
    <property type="protein sequence ID" value="KAB2628975.1"/>
    <property type="molecule type" value="Genomic_DNA"/>
</dbReference>
<accession>A0A5N5HMC4</accession>
<dbReference type="Proteomes" id="UP000327157">
    <property type="component" value="Chromosome 8"/>
</dbReference>
<evidence type="ECO:0000313" key="3">
    <source>
        <dbReference type="Proteomes" id="UP000327157"/>
    </source>
</evidence>
<gene>
    <name evidence="2" type="ORF">D8674_033770</name>
</gene>
<feature type="compositionally biased region" description="Basic and acidic residues" evidence="1">
    <location>
        <begin position="95"/>
        <end position="108"/>
    </location>
</feature>
<feature type="region of interest" description="Disordered" evidence="1">
    <location>
        <begin position="21"/>
        <end position="47"/>
    </location>
</feature>
<sequence length="108" mass="12396">MVRKRITIQDQLHRRRTGIFGKDLKGNEGSKQEASNGRAIQPSSDLPFYGCPTPHNAMLGQNYLNKMRIVPSTYHQLLRYVIPDGIKKSRKTKRGHTDALLKQEYDSE</sequence>
<reference evidence="2 3" key="3">
    <citation type="submission" date="2019-11" db="EMBL/GenBank/DDBJ databases">
        <title>A de novo genome assembly of a pear dwarfing rootstock.</title>
        <authorList>
            <person name="Wang F."/>
            <person name="Wang J."/>
            <person name="Li S."/>
            <person name="Zhang Y."/>
            <person name="Fang M."/>
            <person name="Ma L."/>
            <person name="Zhao Y."/>
            <person name="Jiang S."/>
        </authorList>
    </citation>
    <scope>NUCLEOTIDE SEQUENCE [LARGE SCALE GENOMIC DNA]</scope>
    <source>
        <strain evidence="2">S2</strain>
        <tissue evidence="2">Leaf</tissue>
    </source>
</reference>
<dbReference type="AlphaFoldDB" id="A0A5N5HMC4"/>
<keyword evidence="3" id="KW-1185">Reference proteome</keyword>
<name>A0A5N5HMC4_9ROSA</name>